<evidence type="ECO:0000256" key="1">
    <source>
        <dbReference type="ARBA" id="ARBA00007452"/>
    </source>
</evidence>
<evidence type="ECO:0000256" key="2">
    <source>
        <dbReference type="ARBA" id="ARBA00021310"/>
    </source>
</evidence>
<dbReference type="GO" id="GO:0006302">
    <property type="term" value="P:double-strand break repair"/>
    <property type="evidence" value="ECO:0007669"/>
    <property type="project" value="TreeGrafter"/>
</dbReference>
<comment type="similarity">
    <text evidence="1">Belongs to the RecO family.</text>
</comment>
<evidence type="ECO:0000259" key="7">
    <source>
        <dbReference type="Pfam" id="PF11967"/>
    </source>
</evidence>
<protein>
    <recommendedName>
        <fullName evidence="2">DNA repair protein RecO</fullName>
    </recommendedName>
    <alternativeName>
        <fullName evidence="6">Recombination protein O</fullName>
    </alternativeName>
</protein>
<dbReference type="Pfam" id="PF02565">
    <property type="entry name" value="RecO_C"/>
    <property type="match status" value="1"/>
</dbReference>
<dbReference type="Pfam" id="PF11967">
    <property type="entry name" value="RecO_N"/>
    <property type="match status" value="1"/>
</dbReference>
<dbReference type="Proteomes" id="UP000263273">
    <property type="component" value="Unassembled WGS sequence"/>
</dbReference>
<evidence type="ECO:0000256" key="6">
    <source>
        <dbReference type="ARBA" id="ARBA00033409"/>
    </source>
</evidence>
<name>A0A354YWR0_9FIRM</name>
<dbReference type="InterPro" id="IPR022572">
    <property type="entry name" value="DNA_rep/recomb_RecO_N"/>
</dbReference>
<dbReference type="InterPro" id="IPR012340">
    <property type="entry name" value="NA-bd_OB-fold"/>
</dbReference>
<evidence type="ECO:0000256" key="3">
    <source>
        <dbReference type="ARBA" id="ARBA00022763"/>
    </source>
</evidence>
<dbReference type="SUPFAM" id="SSF50249">
    <property type="entry name" value="Nucleic acid-binding proteins"/>
    <property type="match status" value="1"/>
</dbReference>
<dbReference type="InterPro" id="IPR003717">
    <property type="entry name" value="RecO"/>
</dbReference>
<dbReference type="Gene3D" id="1.20.1440.120">
    <property type="entry name" value="Recombination protein O, C-terminal domain"/>
    <property type="match status" value="1"/>
</dbReference>
<keyword evidence="5" id="KW-0234">DNA repair</keyword>
<dbReference type="AlphaFoldDB" id="A0A354YWR0"/>
<gene>
    <name evidence="8" type="primary">recO</name>
    <name evidence="8" type="ORF">DDZ44_04345</name>
</gene>
<dbReference type="NCBIfam" id="TIGR00613">
    <property type="entry name" value="reco"/>
    <property type="match status" value="1"/>
</dbReference>
<dbReference type="GO" id="GO:0006310">
    <property type="term" value="P:DNA recombination"/>
    <property type="evidence" value="ECO:0007669"/>
    <property type="project" value="UniProtKB-KW"/>
</dbReference>
<dbReference type="Gene3D" id="2.40.50.140">
    <property type="entry name" value="Nucleic acid-binding proteins"/>
    <property type="match status" value="1"/>
</dbReference>
<feature type="domain" description="DNA replication/recombination mediator RecO N-terminal" evidence="7">
    <location>
        <begin position="1"/>
        <end position="77"/>
    </location>
</feature>
<sequence>MYLRSRAIVIKNMDYRESDKLVTIFCEHEGKMKAVARGIKKPRSSLRACVQPFCHSSLFFSRGKGMNLITQGKLLEFYGNTREDFERSLYALYLMELLDKSLMEGIAIPRLYTSTLEVLSHLNHSGYNPMLIRYFEMNLLVNLGYSPLLHHCVLCGKKDDLKVFSLPDGGML</sequence>
<dbReference type="SUPFAM" id="SSF57863">
    <property type="entry name" value="ArfGap/RecO-like zinc finger"/>
    <property type="match status" value="1"/>
</dbReference>
<evidence type="ECO:0000256" key="4">
    <source>
        <dbReference type="ARBA" id="ARBA00023172"/>
    </source>
</evidence>
<dbReference type="STRING" id="378794.GCA_001570625_01982"/>
<proteinExistence type="inferred from homology"/>
<reference evidence="8 9" key="1">
    <citation type="journal article" date="2018" name="Nat. Biotechnol.">
        <title>A standardized bacterial taxonomy based on genome phylogeny substantially revises the tree of life.</title>
        <authorList>
            <person name="Parks D.H."/>
            <person name="Chuvochina M."/>
            <person name="Waite D.W."/>
            <person name="Rinke C."/>
            <person name="Skarshewski A."/>
            <person name="Chaumeil P.A."/>
            <person name="Hugenholtz P."/>
        </authorList>
    </citation>
    <scope>NUCLEOTIDE SEQUENCE [LARGE SCALE GENOMIC DNA]</scope>
    <source>
        <strain evidence="8">UBA10948</strain>
    </source>
</reference>
<dbReference type="GO" id="GO:0043590">
    <property type="term" value="C:bacterial nucleoid"/>
    <property type="evidence" value="ECO:0007669"/>
    <property type="project" value="TreeGrafter"/>
</dbReference>
<comment type="caution">
    <text evidence="8">The sequence shown here is derived from an EMBL/GenBank/DDBJ whole genome shotgun (WGS) entry which is preliminary data.</text>
</comment>
<accession>A0A354YWR0</accession>
<feature type="non-terminal residue" evidence="8">
    <location>
        <position position="172"/>
    </location>
</feature>
<keyword evidence="3" id="KW-0227">DNA damage</keyword>
<dbReference type="PANTHER" id="PTHR33991:SF1">
    <property type="entry name" value="DNA REPAIR PROTEIN RECO"/>
    <property type="match status" value="1"/>
</dbReference>
<evidence type="ECO:0000313" key="9">
    <source>
        <dbReference type="Proteomes" id="UP000263273"/>
    </source>
</evidence>
<dbReference type="InterPro" id="IPR042242">
    <property type="entry name" value="RecO_C"/>
</dbReference>
<organism evidence="8 9">
    <name type="scientific">Syntrophomonas wolfei</name>
    <dbReference type="NCBI Taxonomy" id="863"/>
    <lineage>
        <taxon>Bacteria</taxon>
        <taxon>Bacillati</taxon>
        <taxon>Bacillota</taxon>
        <taxon>Clostridia</taxon>
        <taxon>Eubacteriales</taxon>
        <taxon>Syntrophomonadaceae</taxon>
        <taxon>Syntrophomonas</taxon>
    </lineage>
</organism>
<dbReference type="EMBL" id="DNZF01000093">
    <property type="protein sequence ID" value="HBK53151.1"/>
    <property type="molecule type" value="Genomic_DNA"/>
</dbReference>
<dbReference type="HAMAP" id="MF_00201">
    <property type="entry name" value="RecO"/>
    <property type="match status" value="1"/>
</dbReference>
<keyword evidence="4" id="KW-0233">DNA recombination</keyword>
<evidence type="ECO:0000313" key="8">
    <source>
        <dbReference type="EMBL" id="HBK53151.1"/>
    </source>
</evidence>
<dbReference type="PANTHER" id="PTHR33991">
    <property type="entry name" value="DNA REPAIR PROTEIN RECO"/>
    <property type="match status" value="1"/>
</dbReference>
<dbReference type="InterPro" id="IPR037278">
    <property type="entry name" value="ARFGAP/RecO"/>
</dbReference>
<evidence type="ECO:0000256" key="5">
    <source>
        <dbReference type="ARBA" id="ARBA00023204"/>
    </source>
</evidence>